<comment type="similarity">
    <text evidence="1">Belongs to the LysR transcriptional regulatory family.</text>
</comment>
<evidence type="ECO:0000313" key="7">
    <source>
        <dbReference type="Proteomes" id="UP000561369"/>
    </source>
</evidence>
<dbReference type="Gene3D" id="3.40.190.290">
    <property type="match status" value="1"/>
</dbReference>
<evidence type="ECO:0000256" key="1">
    <source>
        <dbReference type="ARBA" id="ARBA00009437"/>
    </source>
</evidence>
<dbReference type="InterPro" id="IPR058163">
    <property type="entry name" value="LysR-type_TF_proteobact-type"/>
</dbReference>
<keyword evidence="3" id="KW-0238">DNA-binding</keyword>
<dbReference type="InterPro" id="IPR036390">
    <property type="entry name" value="WH_DNA-bd_sf"/>
</dbReference>
<evidence type="ECO:0000256" key="3">
    <source>
        <dbReference type="ARBA" id="ARBA00023125"/>
    </source>
</evidence>
<evidence type="ECO:0000256" key="2">
    <source>
        <dbReference type="ARBA" id="ARBA00023015"/>
    </source>
</evidence>
<accession>A0A7Y8KLZ4</accession>
<keyword evidence="4" id="KW-0804">Transcription</keyword>
<evidence type="ECO:0000256" key="4">
    <source>
        <dbReference type="ARBA" id="ARBA00023163"/>
    </source>
</evidence>
<dbReference type="GO" id="GO:0043565">
    <property type="term" value="F:sequence-specific DNA binding"/>
    <property type="evidence" value="ECO:0007669"/>
    <property type="project" value="TreeGrafter"/>
</dbReference>
<proteinExistence type="inferred from homology"/>
<dbReference type="AlphaFoldDB" id="A0A7Y8KLZ4"/>
<dbReference type="GO" id="GO:0003700">
    <property type="term" value="F:DNA-binding transcription factor activity"/>
    <property type="evidence" value="ECO:0007669"/>
    <property type="project" value="InterPro"/>
</dbReference>
<dbReference type="PANTHER" id="PTHR30537">
    <property type="entry name" value="HTH-TYPE TRANSCRIPTIONAL REGULATOR"/>
    <property type="match status" value="1"/>
</dbReference>
<dbReference type="CDD" id="cd08422">
    <property type="entry name" value="PBP2_CrgA_like"/>
    <property type="match status" value="1"/>
</dbReference>
<evidence type="ECO:0000259" key="5">
    <source>
        <dbReference type="PROSITE" id="PS50931"/>
    </source>
</evidence>
<dbReference type="Pfam" id="PF03466">
    <property type="entry name" value="LysR_substrate"/>
    <property type="match status" value="1"/>
</dbReference>
<keyword evidence="2" id="KW-0805">Transcription regulation</keyword>
<dbReference type="Pfam" id="PF00126">
    <property type="entry name" value="HTH_1"/>
    <property type="match status" value="1"/>
</dbReference>
<dbReference type="InterPro" id="IPR036388">
    <property type="entry name" value="WH-like_DNA-bd_sf"/>
</dbReference>
<protein>
    <submittedName>
        <fullName evidence="6">LysR family transcriptional regulator</fullName>
    </submittedName>
</protein>
<dbReference type="GO" id="GO:0006351">
    <property type="term" value="P:DNA-templated transcription"/>
    <property type="evidence" value="ECO:0007669"/>
    <property type="project" value="TreeGrafter"/>
</dbReference>
<name>A0A7Y8KLZ4_9PSED</name>
<dbReference type="PROSITE" id="PS50931">
    <property type="entry name" value="HTH_LYSR"/>
    <property type="match status" value="1"/>
</dbReference>
<dbReference type="EMBL" id="JACAQV010000006">
    <property type="protein sequence ID" value="NWF07373.1"/>
    <property type="molecule type" value="Genomic_DNA"/>
</dbReference>
<comment type="caution">
    <text evidence="6">The sequence shown here is derived from an EMBL/GenBank/DDBJ whole genome shotgun (WGS) entry which is preliminary data.</text>
</comment>
<feature type="domain" description="HTH lysR-type" evidence="5">
    <location>
        <begin position="9"/>
        <end position="66"/>
    </location>
</feature>
<dbReference type="FunFam" id="1.10.10.10:FF:000001">
    <property type="entry name" value="LysR family transcriptional regulator"/>
    <property type="match status" value="1"/>
</dbReference>
<dbReference type="SUPFAM" id="SSF53850">
    <property type="entry name" value="Periplasmic binding protein-like II"/>
    <property type="match status" value="1"/>
</dbReference>
<gene>
    <name evidence="6" type="ORF">HX810_06805</name>
</gene>
<organism evidence="6 7">
    <name type="scientific">Pseudomonas salomonii</name>
    <dbReference type="NCBI Taxonomy" id="191391"/>
    <lineage>
        <taxon>Bacteria</taxon>
        <taxon>Pseudomonadati</taxon>
        <taxon>Pseudomonadota</taxon>
        <taxon>Gammaproteobacteria</taxon>
        <taxon>Pseudomonadales</taxon>
        <taxon>Pseudomonadaceae</taxon>
        <taxon>Pseudomonas</taxon>
    </lineage>
</organism>
<reference evidence="6 7" key="1">
    <citation type="submission" date="2020-04" db="EMBL/GenBank/DDBJ databases">
        <title>Molecular characterization of pseudomonads from Agaricus bisporus reveal novel blotch 2 pathogens in Western Europe.</title>
        <authorList>
            <person name="Taparia T."/>
            <person name="Krijger M."/>
            <person name="Haynes E."/>
            <person name="Elpinstone J.G."/>
            <person name="Noble R."/>
            <person name="Van Der Wolf J."/>
        </authorList>
    </citation>
    <scope>NUCLEOTIDE SEQUENCE [LARGE SCALE GENOMIC DNA]</scope>
    <source>
        <strain evidence="6 7">IPO3765</strain>
    </source>
</reference>
<evidence type="ECO:0000313" key="6">
    <source>
        <dbReference type="EMBL" id="NWF07373.1"/>
    </source>
</evidence>
<dbReference type="Proteomes" id="UP000561369">
    <property type="component" value="Unassembled WGS sequence"/>
</dbReference>
<dbReference type="InterPro" id="IPR005119">
    <property type="entry name" value="LysR_subst-bd"/>
</dbReference>
<dbReference type="PANTHER" id="PTHR30537:SF31">
    <property type="entry name" value="TRANSCRIPTIONAL REGULATOR, LYSR FAMILY"/>
    <property type="match status" value="1"/>
</dbReference>
<dbReference type="SUPFAM" id="SSF46785">
    <property type="entry name" value="Winged helix' DNA-binding domain"/>
    <property type="match status" value="1"/>
</dbReference>
<dbReference type="InterPro" id="IPR000847">
    <property type="entry name" value="LysR_HTH_N"/>
</dbReference>
<dbReference type="Gene3D" id="1.10.10.10">
    <property type="entry name" value="Winged helix-like DNA-binding domain superfamily/Winged helix DNA-binding domain"/>
    <property type="match status" value="1"/>
</dbReference>
<sequence length="310" mass="33991">MIGPYVNRLDLNDLFIFVNVVDRGGFTAAVASTGMPKSTLSHRMQQLEGELGVRLLSRTSRRFGMTEAGEEFYQHALAALREAEMAEMSVRQRLLEPVGTIRCTAGVATMNFAMAGMIADFLRVYPKINMVAHAADRTIDIVGENYDVAIRAHEAPLPDSDLVQRMLGVAPWFLFAGSSYLAEHGAPATPAELSNHASIFFARANAPMNWRLRHVTLSIEEIAVPIMPRLQSEDMLSLQHAAISGLGIVALPSYIARAAVARGELHRVLPEWIAGDARITALVPSRKGLLPSVRVFLDHLASEFPKILLL</sequence>